<dbReference type="EMBL" id="JNVN01000419">
    <property type="protein sequence ID" value="KHJ35388.1"/>
    <property type="molecule type" value="Genomic_DNA"/>
</dbReference>
<dbReference type="STRING" id="52586.A0A0B1PAW5"/>
<evidence type="ECO:0000256" key="5">
    <source>
        <dbReference type="ARBA" id="ARBA00023136"/>
    </source>
</evidence>
<dbReference type="PANTHER" id="PTHR10165:SF84">
    <property type="entry name" value="PHOSPHATIDIC ACID PHOSPHATASE BETA"/>
    <property type="match status" value="1"/>
</dbReference>
<organism evidence="8 9">
    <name type="scientific">Uncinula necator</name>
    <name type="common">Grape powdery mildew</name>
    <dbReference type="NCBI Taxonomy" id="52586"/>
    <lineage>
        <taxon>Eukaryota</taxon>
        <taxon>Fungi</taxon>
        <taxon>Dikarya</taxon>
        <taxon>Ascomycota</taxon>
        <taxon>Pezizomycotina</taxon>
        <taxon>Leotiomycetes</taxon>
        <taxon>Erysiphales</taxon>
        <taxon>Erysiphaceae</taxon>
        <taxon>Erysiphe</taxon>
    </lineage>
</organism>
<dbReference type="AlphaFoldDB" id="A0A0B1PAW5"/>
<dbReference type="GO" id="GO:0008195">
    <property type="term" value="F:phosphatidate phosphatase activity"/>
    <property type="evidence" value="ECO:0007669"/>
    <property type="project" value="TreeGrafter"/>
</dbReference>
<keyword evidence="9" id="KW-1185">Reference proteome</keyword>
<evidence type="ECO:0000313" key="9">
    <source>
        <dbReference type="Proteomes" id="UP000030854"/>
    </source>
</evidence>
<dbReference type="HOGENOM" id="CLU_1295260_0_0_1"/>
<accession>A0A0B1PAW5</accession>
<sequence>MYDRNVCTGDKRQINNSLESFPSSQSTVAFSGFVYLAIYLNAKLKIWSNYHSAMWKMALLWSPILIASLISASLTIDGFHNWYDCLVGGIIGTVMSLSAYRMVFASIWDYHNNHIPLNRHAPFSTGRSGLTATRKAGWGEKIPDSVNDQGNNNVRQNTTNQEAVINLIQRPTTTTSPTPDHVVAIIAGVASNINDALVERRSNTNDRGHNVES</sequence>
<dbReference type="InterPro" id="IPR043216">
    <property type="entry name" value="PAP-like"/>
</dbReference>
<gene>
    <name evidence="8" type="ORF">EV44_g3234</name>
</gene>
<dbReference type="Proteomes" id="UP000030854">
    <property type="component" value="Unassembled WGS sequence"/>
</dbReference>
<dbReference type="PANTHER" id="PTHR10165">
    <property type="entry name" value="LIPID PHOSPHATE PHOSPHATASE"/>
    <property type="match status" value="1"/>
</dbReference>
<keyword evidence="3 6" id="KW-0812">Transmembrane</keyword>
<comment type="subcellular location">
    <subcellularLocation>
        <location evidence="1">Membrane</location>
        <topology evidence="1">Multi-pass membrane protein</topology>
    </subcellularLocation>
</comment>
<evidence type="ECO:0000259" key="7">
    <source>
        <dbReference type="Pfam" id="PF01569"/>
    </source>
</evidence>
<evidence type="ECO:0000256" key="6">
    <source>
        <dbReference type="SAM" id="Phobius"/>
    </source>
</evidence>
<dbReference type="InterPro" id="IPR000326">
    <property type="entry name" value="PAP2/HPO"/>
</dbReference>
<feature type="transmembrane region" description="Helical" evidence="6">
    <location>
        <begin position="54"/>
        <end position="75"/>
    </location>
</feature>
<evidence type="ECO:0000256" key="2">
    <source>
        <dbReference type="ARBA" id="ARBA00008816"/>
    </source>
</evidence>
<name>A0A0B1PAW5_UNCNE</name>
<dbReference type="GO" id="GO:0016020">
    <property type="term" value="C:membrane"/>
    <property type="evidence" value="ECO:0007669"/>
    <property type="project" value="UniProtKB-SubCell"/>
</dbReference>
<protein>
    <submittedName>
        <fullName evidence="8">Putative pap2 superfamily protein</fullName>
    </submittedName>
</protein>
<keyword evidence="4 6" id="KW-1133">Transmembrane helix</keyword>
<feature type="transmembrane region" description="Helical" evidence="6">
    <location>
        <begin position="81"/>
        <end position="100"/>
    </location>
</feature>
<dbReference type="Pfam" id="PF01569">
    <property type="entry name" value="PAP2"/>
    <property type="match status" value="1"/>
</dbReference>
<evidence type="ECO:0000256" key="4">
    <source>
        <dbReference type="ARBA" id="ARBA00022989"/>
    </source>
</evidence>
<dbReference type="GO" id="GO:0006644">
    <property type="term" value="P:phospholipid metabolic process"/>
    <property type="evidence" value="ECO:0007669"/>
    <property type="project" value="InterPro"/>
</dbReference>
<dbReference type="GO" id="GO:0046839">
    <property type="term" value="P:phospholipid dephosphorylation"/>
    <property type="evidence" value="ECO:0007669"/>
    <property type="project" value="TreeGrafter"/>
</dbReference>
<dbReference type="SUPFAM" id="SSF48317">
    <property type="entry name" value="Acid phosphatase/Vanadium-dependent haloperoxidase"/>
    <property type="match status" value="1"/>
</dbReference>
<reference evidence="8 9" key="1">
    <citation type="journal article" date="2014" name="BMC Genomics">
        <title>Adaptive genomic structural variation in the grape powdery mildew pathogen, Erysiphe necator.</title>
        <authorList>
            <person name="Jones L."/>
            <person name="Riaz S."/>
            <person name="Morales-Cruz A."/>
            <person name="Amrine K.C."/>
            <person name="McGuire B."/>
            <person name="Gubler W.D."/>
            <person name="Walker M.A."/>
            <person name="Cantu D."/>
        </authorList>
    </citation>
    <scope>NUCLEOTIDE SEQUENCE [LARGE SCALE GENOMIC DNA]</scope>
    <source>
        <strain evidence="9">c</strain>
    </source>
</reference>
<dbReference type="InterPro" id="IPR036938">
    <property type="entry name" value="PAP2/HPO_sf"/>
</dbReference>
<dbReference type="OMA" id="VTMACAL"/>
<evidence type="ECO:0000256" key="3">
    <source>
        <dbReference type="ARBA" id="ARBA00022692"/>
    </source>
</evidence>
<evidence type="ECO:0000313" key="8">
    <source>
        <dbReference type="EMBL" id="KHJ35388.1"/>
    </source>
</evidence>
<evidence type="ECO:0000256" key="1">
    <source>
        <dbReference type="ARBA" id="ARBA00004141"/>
    </source>
</evidence>
<dbReference type="Gene3D" id="1.20.144.10">
    <property type="entry name" value="Phosphatidic acid phosphatase type 2/haloperoxidase"/>
    <property type="match status" value="1"/>
</dbReference>
<feature type="domain" description="Phosphatidic acid phosphatase type 2/haloperoxidase" evidence="7">
    <location>
        <begin position="18"/>
        <end position="107"/>
    </location>
</feature>
<feature type="transmembrane region" description="Helical" evidence="6">
    <location>
        <begin position="24"/>
        <end position="42"/>
    </location>
</feature>
<comment type="similarity">
    <text evidence="2">Belongs to the PA-phosphatase related phosphoesterase family.</text>
</comment>
<comment type="caution">
    <text evidence="8">The sequence shown here is derived from an EMBL/GenBank/DDBJ whole genome shotgun (WGS) entry which is preliminary data.</text>
</comment>
<keyword evidence="5 6" id="KW-0472">Membrane</keyword>
<proteinExistence type="inferred from homology"/>